<proteinExistence type="predicted"/>
<dbReference type="AlphaFoldDB" id="A0AAN8WUH4"/>
<dbReference type="InterPro" id="IPR036869">
    <property type="entry name" value="J_dom_sf"/>
</dbReference>
<evidence type="ECO:0000313" key="2">
    <source>
        <dbReference type="Proteomes" id="UP001381693"/>
    </source>
</evidence>
<reference evidence="1 2" key="1">
    <citation type="submission" date="2023-11" db="EMBL/GenBank/DDBJ databases">
        <title>Halocaridina rubra genome assembly.</title>
        <authorList>
            <person name="Smith C."/>
        </authorList>
    </citation>
    <scope>NUCLEOTIDE SEQUENCE [LARGE SCALE GENOMIC DNA]</scope>
    <source>
        <strain evidence="1">EP-1</strain>
        <tissue evidence="1">Whole</tissue>
    </source>
</reference>
<organism evidence="1 2">
    <name type="scientific">Halocaridina rubra</name>
    <name type="common">Hawaiian red shrimp</name>
    <dbReference type="NCBI Taxonomy" id="373956"/>
    <lineage>
        <taxon>Eukaryota</taxon>
        <taxon>Metazoa</taxon>
        <taxon>Ecdysozoa</taxon>
        <taxon>Arthropoda</taxon>
        <taxon>Crustacea</taxon>
        <taxon>Multicrustacea</taxon>
        <taxon>Malacostraca</taxon>
        <taxon>Eumalacostraca</taxon>
        <taxon>Eucarida</taxon>
        <taxon>Decapoda</taxon>
        <taxon>Pleocyemata</taxon>
        <taxon>Caridea</taxon>
        <taxon>Atyoidea</taxon>
        <taxon>Atyidae</taxon>
        <taxon>Halocaridina</taxon>
    </lineage>
</organism>
<evidence type="ECO:0000313" key="1">
    <source>
        <dbReference type="EMBL" id="KAK7067649.1"/>
    </source>
</evidence>
<keyword evidence="2" id="KW-1185">Reference proteome</keyword>
<feature type="non-terminal residue" evidence="1">
    <location>
        <position position="1"/>
    </location>
</feature>
<dbReference type="EMBL" id="JAXCGZ010017878">
    <property type="protein sequence ID" value="KAK7067649.1"/>
    <property type="molecule type" value="Genomic_DNA"/>
</dbReference>
<name>A0AAN8WUH4_HALRR</name>
<dbReference type="SUPFAM" id="SSF46565">
    <property type="entry name" value="Chaperone J-domain"/>
    <property type="match status" value="1"/>
</dbReference>
<gene>
    <name evidence="1" type="ORF">SK128_022183</name>
</gene>
<protein>
    <submittedName>
        <fullName evidence="1">Uncharacterized protein</fullName>
    </submittedName>
</protein>
<sequence length="101" mass="11965">EKKKIVDKYDQYYRIIGVDEKTSRKQIKLTHWILTHTSANPGQDKLKRVNIAYTNIMDPDKVLHYRNAVASVNKSRNELAAKLQLEWQRELEQSDLRLREA</sequence>
<accession>A0AAN8WUH4</accession>
<dbReference type="Proteomes" id="UP001381693">
    <property type="component" value="Unassembled WGS sequence"/>
</dbReference>
<comment type="caution">
    <text evidence="1">The sequence shown here is derived from an EMBL/GenBank/DDBJ whole genome shotgun (WGS) entry which is preliminary data.</text>
</comment>